<dbReference type="AlphaFoldDB" id="A0A1F7VDS3"/>
<organism evidence="2 3">
    <name type="scientific">Candidatus Uhrbacteria bacterium RIFCSPLOWO2_02_FULL_48_18</name>
    <dbReference type="NCBI Taxonomy" id="1802408"/>
    <lineage>
        <taxon>Bacteria</taxon>
        <taxon>Candidatus Uhriibacteriota</taxon>
    </lineage>
</organism>
<feature type="chain" id="PRO_5012362363" description="DUF5667 domain-containing protein" evidence="1">
    <location>
        <begin position="16"/>
        <end position="195"/>
    </location>
</feature>
<dbReference type="Proteomes" id="UP000176593">
    <property type="component" value="Unassembled WGS sequence"/>
</dbReference>
<evidence type="ECO:0000256" key="1">
    <source>
        <dbReference type="SAM" id="SignalP"/>
    </source>
</evidence>
<feature type="signal peptide" evidence="1">
    <location>
        <begin position="1"/>
        <end position="15"/>
    </location>
</feature>
<dbReference type="EMBL" id="MGEQ01000001">
    <property type="protein sequence ID" value="OGL88288.1"/>
    <property type="molecule type" value="Genomic_DNA"/>
</dbReference>
<reference evidence="2 3" key="1">
    <citation type="journal article" date="2016" name="Nat. Commun.">
        <title>Thousands of microbial genomes shed light on interconnected biogeochemical processes in an aquifer system.</title>
        <authorList>
            <person name="Anantharaman K."/>
            <person name="Brown C.T."/>
            <person name="Hug L.A."/>
            <person name="Sharon I."/>
            <person name="Castelle C.J."/>
            <person name="Probst A.J."/>
            <person name="Thomas B.C."/>
            <person name="Singh A."/>
            <person name="Wilkins M.J."/>
            <person name="Karaoz U."/>
            <person name="Brodie E.L."/>
            <person name="Williams K.H."/>
            <person name="Hubbard S.S."/>
            <person name="Banfield J.F."/>
        </authorList>
    </citation>
    <scope>NUCLEOTIDE SEQUENCE [LARGE SCALE GENOMIC DNA]</scope>
</reference>
<proteinExistence type="predicted"/>
<evidence type="ECO:0008006" key="4">
    <source>
        <dbReference type="Google" id="ProtNLM"/>
    </source>
</evidence>
<sequence>MRIMAVLLCVGCAMACGATPIAKSRVQEPSRQAKLTSAVDALVRFETERLCPTDIRIAAELVDMTVRIQNETPTVSTLTDCLLRSMVLLDELFRMQEESLSYFSSVSLIVRSMMFTPKQAEEVFLKAEVKRVLVAYGVKSVPDSLEDMVRLTHLNARMRQAHVDVWAKDRIELQRSIENLHDVMRRQSPHPKYVY</sequence>
<evidence type="ECO:0000313" key="2">
    <source>
        <dbReference type="EMBL" id="OGL88288.1"/>
    </source>
</evidence>
<accession>A0A1F7VDS3</accession>
<gene>
    <name evidence="2" type="ORF">A3I41_01025</name>
</gene>
<name>A0A1F7VDS3_9BACT</name>
<comment type="caution">
    <text evidence="2">The sequence shown here is derived from an EMBL/GenBank/DDBJ whole genome shotgun (WGS) entry which is preliminary data.</text>
</comment>
<evidence type="ECO:0000313" key="3">
    <source>
        <dbReference type="Proteomes" id="UP000176593"/>
    </source>
</evidence>
<protein>
    <recommendedName>
        <fullName evidence="4">DUF5667 domain-containing protein</fullName>
    </recommendedName>
</protein>
<keyword evidence="1" id="KW-0732">Signal</keyword>